<comment type="caution">
    <text evidence="2">The sequence shown here is derived from an EMBL/GenBank/DDBJ whole genome shotgun (WGS) entry which is preliminary data.</text>
</comment>
<evidence type="ECO:0000313" key="3">
    <source>
        <dbReference type="Proteomes" id="UP000499080"/>
    </source>
</evidence>
<reference evidence="2 3" key="1">
    <citation type="journal article" date="2019" name="Sci. Rep.">
        <title>Orb-weaving spider Araneus ventricosus genome elucidates the spidroin gene catalogue.</title>
        <authorList>
            <person name="Kono N."/>
            <person name="Nakamura H."/>
            <person name="Ohtoshi R."/>
            <person name="Moran D.A.P."/>
            <person name="Shinohara A."/>
            <person name="Yoshida Y."/>
            <person name="Fujiwara M."/>
            <person name="Mori M."/>
            <person name="Tomita M."/>
            <person name="Arakawa K."/>
        </authorList>
    </citation>
    <scope>NUCLEOTIDE SEQUENCE [LARGE SCALE GENOMIC DNA]</scope>
</reference>
<name>A0A4Y2LQJ3_ARAVE</name>
<dbReference type="AlphaFoldDB" id="A0A4Y2LQJ3"/>
<protein>
    <recommendedName>
        <fullName evidence="1">Endonuclease/exonuclease/phosphatase domain-containing protein</fullName>
    </recommendedName>
</protein>
<gene>
    <name evidence="2" type="ORF">AVEN_76298_1</name>
</gene>
<dbReference type="InterPro" id="IPR036691">
    <property type="entry name" value="Endo/exonu/phosph_ase_sf"/>
</dbReference>
<keyword evidence="3" id="KW-1185">Reference proteome</keyword>
<dbReference type="Pfam" id="PF14529">
    <property type="entry name" value="Exo_endo_phos_2"/>
    <property type="match status" value="1"/>
</dbReference>
<organism evidence="2 3">
    <name type="scientific">Araneus ventricosus</name>
    <name type="common">Orbweaver spider</name>
    <name type="synonym">Epeira ventricosa</name>
    <dbReference type="NCBI Taxonomy" id="182803"/>
    <lineage>
        <taxon>Eukaryota</taxon>
        <taxon>Metazoa</taxon>
        <taxon>Ecdysozoa</taxon>
        <taxon>Arthropoda</taxon>
        <taxon>Chelicerata</taxon>
        <taxon>Arachnida</taxon>
        <taxon>Araneae</taxon>
        <taxon>Araneomorphae</taxon>
        <taxon>Entelegynae</taxon>
        <taxon>Araneoidea</taxon>
        <taxon>Araneidae</taxon>
        <taxon>Araneus</taxon>
    </lineage>
</organism>
<dbReference type="Proteomes" id="UP000499080">
    <property type="component" value="Unassembled WGS sequence"/>
</dbReference>
<proteinExistence type="predicted"/>
<accession>A0A4Y2LQJ3</accession>
<dbReference type="Gene3D" id="3.60.10.10">
    <property type="entry name" value="Endonuclease/exonuclease/phosphatase"/>
    <property type="match status" value="1"/>
</dbReference>
<evidence type="ECO:0000313" key="2">
    <source>
        <dbReference type="EMBL" id="GBN16303.1"/>
    </source>
</evidence>
<dbReference type="EMBL" id="BGPR01278003">
    <property type="protein sequence ID" value="GBN16303.1"/>
    <property type="molecule type" value="Genomic_DNA"/>
</dbReference>
<dbReference type="InterPro" id="IPR005135">
    <property type="entry name" value="Endo/exonuclease/phosphatase"/>
</dbReference>
<sequence length="88" mass="10248">MQVEDFLLGHQLFLLNETKSPPTFEHRGTKGWPDLSITKGDELATPCNRKVIDEYSRSDHKYIKTDFMINQTENNYLRFKSANGVTIR</sequence>
<feature type="domain" description="Endonuclease/exonuclease/phosphatase" evidence="1">
    <location>
        <begin position="3"/>
        <end position="63"/>
    </location>
</feature>
<dbReference type="OrthoDB" id="6469159at2759"/>
<dbReference type="GO" id="GO:0003824">
    <property type="term" value="F:catalytic activity"/>
    <property type="evidence" value="ECO:0007669"/>
    <property type="project" value="InterPro"/>
</dbReference>
<evidence type="ECO:0000259" key="1">
    <source>
        <dbReference type="Pfam" id="PF14529"/>
    </source>
</evidence>